<gene>
    <name evidence="1" type="ORF">T4C_4371</name>
</gene>
<evidence type="ECO:0000313" key="1">
    <source>
        <dbReference type="EMBL" id="KRZ39948.1"/>
    </source>
</evidence>
<dbReference type="EMBL" id="JYDV01000031">
    <property type="protein sequence ID" value="KRZ39948.1"/>
    <property type="molecule type" value="Genomic_DNA"/>
</dbReference>
<dbReference type="Proteomes" id="UP000054826">
    <property type="component" value="Unassembled WGS sequence"/>
</dbReference>
<reference evidence="1 2" key="1">
    <citation type="submission" date="2015-01" db="EMBL/GenBank/DDBJ databases">
        <title>Evolution of Trichinella species and genotypes.</title>
        <authorList>
            <person name="Korhonen P.K."/>
            <person name="Edoardo P."/>
            <person name="Giuseppe L.R."/>
            <person name="Gasser R.B."/>
        </authorList>
    </citation>
    <scope>NUCLEOTIDE SEQUENCE [LARGE SCALE GENOMIC DNA]</scope>
    <source>
        <strain evidence="1">ISS176</strain>
    </source>
</reference>
<comment type="caution">
    <text evidence="1">The sequence shown here is derived from an EMBL/GenBank/DDBJ whole genome shotgun (WGS) entry which is preliminary data.</text>
</comment>
<accession>A0A0V1JYB7</accession>
<name>A0A0V1JYB7_TRIPS</name>
<dbReference type="AlphaFoldDB" id="A0A0V1JYB7"/>
<sequence length="83" mass="9925">MFFNQCVKKPCHELLQCLWEKESFTFLDCYHLCEFPRVAFDAELFNISLACEVNMLFTENKIFTDKNINWSPFYLGTLKNNIK</sequence>
<proteinExistence type="predicted"/>
<protein>
    <submittedName>
        <fullName evidence="1">Uncharacterized protein</fullName>
    </submittedName>
</protein>
<evidence type="ECO:0000313" key="2">
    <source>
        <dbReference type="Proteomes" id="UP000054826"/>
    </source>
</evidence>
<organism evidence="1 2">
    <name type="scientific">Trichinella pseudospiralis</name>
    <name type="common">Parasitic roundworm</name>
    <dbReference type="NCBI Taxonomy" id="6337"/>
    <lineage>
        <taxon>Eukaryota</taxon>
        <taxon>Metazoa</taxon>
        <taxon>Ecdysozoa</taxon>
        <taxon>Nematoda</taxon>
        <taxon>Enoplea</taxon>
        <taxon>Dorylaimia</taxon>
        <taxon>Trichinellida</taxon>
        <taxon>Trichinellidae</taxon>
        <taxon>Trichinella</taxon>
    </lineage>
</organism>